<dbReference type="GO" id="GO:0005886">
    <property type="term" value="C:plasma membrane"/>
    <property type="evidence" value="ECO:0007669"/>
    <property type="project" value="TreeGrafter"/>
</dbReference>
<reference evidence="2" key="1">
    <citation type="journal article" date="2020" name="mSystems">
        <title>Genome- and Community-Level Interaction Insights into Carbon Utilization and Element Cycling Functions of Hydrothermarchaeota in Hydrothermal Sediment.</title>
        <authorList>
            <person name="Zhou Z."/>
            <person name="Liu Y."/>
            <person name="Xu W."/>
            <person name="Pan J."/>
            <person name="Luo Z.H."/>
            <person name="Li M."/>
        </authorList>
    </citation>
    <scope>NUCLEOTIDE SEQUENCE [LARGE SCALE GENOMIC DNA]</scope>
    <source>
        <strain evidence="2">SpSt-605</strain>
    </source>
</reference>
<dbReference type="EMBL" id="DSZU01000072">
    <property type="protein sequence ID" value="HGV55275.1"/>
    <property type="molecule type" value="Genomic_DNA"/>
</dbReference>
<dbReference type="InterPro" id="IPR006135">
    <property type="entry name" value="T3SS_substrate_exporter"/>
</dbReference>
<name>A0A832GMV2_9BACT</name>
<evidence type="ECO:0000313" key="2">
    <source>
        <dbReference type="EMBL" id="HGV55275.1"/>
    </source>
</evidence>
<sequence length="98" mass="11239">MEKREKIAVALSYDPEKSAPEVIAKGKGVLAELILNIAKEHGIPIKEDHKLVQELYKLELNKPIPPELYQAVAIVLAWAFRLNQRFKEKLWPNIKPKT</sequence>
<accession>A0A832GMV2</accession>
<dbReference type="Gene3D" id="3.40.1690.10">
    <property type="entry name" value="secretion proteins EscU"/>
    <property type="match status" value="1"/>
</dbReference>
<gene>
    <name evidence="2" type="ORF">ENT73_04215</name>
</gene>
<dbReference type="GO" id="GO:0009306">
    <property type="term" value="P:protein secretion"/>
    <property type="evidence" value="ECO:0007669"/>
    <property type="project" value="InterPro"/>
</dbReference>
<evidence type="ECO:0008006" key="3">
    <source>
        <dbReference type="Google" id="ProtNLM"/>
    </source>
</evidence>
<dbReference type="AlphaFoldDB" id="A0A832GMV2"/>
<dbReference type="SUPFAM" id="SSF160544">
    <property type="entry name" value="EscU C-terminal domain-like"/>
    <property type="match status" value="1"/>
</dbReference>
<comment type="similarity">
    <text evidence="1">Belongs to the type III secretion exporter family.</text>
</comment>
<dbReference type="PRINTS" id="PR00950">
    <property type="entry name" value="TYPE3IMSPROT"/>
</dbReference>
<dbReference type="Pfam" id="PF01312">
    <property type="entry name" value="Bac_export_2"/>
    <property type="match status" value="1"/>
</dbReference>
<organism evidence="2">
    <name type="scientific">Caldimicrobium thiodismutans</name>
    <dbReference type="NCBI Taxonomy" id="1653476"/>
    <lineage>
        <taxon>Bacteria</taxon>
        <taxon>Pseudomonadati</taxon>
        <taxon>Thermodesulfobacteriota</taxon>
        <taxon>Thermodesulfobacteria</taxon>
        <taxon>Thermodesulfobacteriales</taxon>
        <taxon>Thermodesulfobacteriaceae</taxon>
        <taxon>Caldimicrobium</taxon>
    </lineage>
</organism>
<dbReference type="InterPro" id="IPR029025">
    <property type="entry name" value="T3SS_substrate_exporter_C"/>
</dbReference>
<dbReference type="PANTHER" id="PTHR30531:SF12">
    <property type="entry name" value="FLAGELLAR BIOSYNTHETIC PROTEIN FLHB"/>
    <property type="match status" value="1"/>
</dbReference>
<protein>
    <recommendedName>
        <fullName evidence="3">Flagellar biosynthesis protein FlhB</fullName>
    </recommendedName>
</protein>
<evidence type="ECO:0000256" key="1">
    <source>
        <dbReference type="ARBA" id="ARBA00010690"/>
    </source>
</evidence>
<comment type="caution">
    <text evidence="2">The sequence shown here is derived from an EMBL/GenBank/DDBJ whole genome shotgun (WGS) entry which is preliminary data.</text>
</comment>
<dbReference type="PANTHER" id="PTHR30531">
    <property type="entry name" value="FLAGELLAR BIOSYNTHETIC PROTEIN FLHB"/>
    <property type="match status" value="1"/>
</dbReference>
<proteinExistence type="inferred from homology"/>